<dbReference type="InterPro" id="IPR030827">
    <property type="entry name" value="Myo_inos_IolG"/>
</dbReference>
<evidence type="ECO:0000256" key="1">
    <source>
        <dbReference type="ARBA" id="ARBA00023002"/>
    </source>
</evidence>
<dbReference type="Pfam" id="PF01408">
    <property type="entry name" value="GFO_IDH_MocA"/>
    <property type="match status" value="1"/>
</dbReference>
<evidence type="ECO:0000313" key="4">
    <source>
        <dbReference type="EMBL" id="KKN38987.1"/>
    </source>
</evidence>
<dbReference type="InterPro" id="IPR036291">
    <property type="entry name" value="NAD(P)-bd_dom_sf"/>
</dbReference>
<evidence type="ECO:0008006" key="5">
    <source>
        <dbReference type="Google" id="ProtNLM"/>
    </source>
</evidence>
<organism evidence="4">
    <name type="scientific">marine sediment metagenome</name>
    <dbReference type="NCBI Taxonomy" id="412755"/>
    <lineage>
        <taxon>unclassified sequences</taxon>
        <taxon>metagenomes</taxon>
        <taxon>ecological metagenomes</taxon>
    </lineage>
</organism>
<dbReference type="Gene3D" id="3.30.360.10">
    <property type="entry name" value="Dihydrodipicolinate Reductase, domain 2"/>
    <property type="match status" value="1"/>
</dbReference>
<dbReference type="GO" id="GO:0000166">
    <property type="term" value="F:nucleotide binding"/>
    <property type="evidence" value="ECO:0007669"/>
    <property type="project" value="InterPro"/>
</dbReference>
<dbReference type="GO" id="GO:0016491">
    <property type="term" value="F:oxidoreductase activity"/>
    <property type="evidence" value="ECO:0007669"/>
    <property type="project" value="UniProtKB-KW"/>
</dbReference>
<dbReference type="PANTHER" id="PTHR42840:SF3">
    <property type="entry name" value="BINDING ROSSMANN FOLD OXIDOREDUCTASE, PUTATIVE (AFU_ORTHOLOGUE AFUA_2G10240)-RELATED"/>
    <property type="match status" value="1"/>
</dbReference>
<dbReference type="Gene3D" id="3.40.50.720">
    <property type="entry name" value="NAD(P)-binding Rossmann-like Domain"/>
    <property type="match status" value="1"/>
</dbReference>
<dbReference type="SUPFAM" id="SSF51735">
    <property type="entry name" value="NAD(P)-binding Rossmann-fold domains"/>
    <property type="match status" value="1"/>
</dbReference>
<evidence type="ECO:0000259" key="3">
    <source>
        <dbReference type="Pfam" id="PF22725"/>
    </source>
</evidence>
<gene>
    <name evidence="4" type="ORF">LCGC14_0748030</name>
</gene>
<keyword evidence="1" id="KW-0560">Oxidoreductase</keyword>
<proteinExistence type="predicted"/>
<protein>
    <recommendedName>
        <fullName evidence="5">Gfo/Idh/MocA-like oxidoreductase N-terminal domain-containing protein</fullName>
    </recommendedName>
</protein>
<dbReference type="NCBIfam" id="TIGR04380">
    <property type="entry name" value="myo_inos_iolG"/>
    <property type="match status" value="1"/>
</dbReference>
<feature type="domain" description="GFO/IDH/MocA-like oxidoreductase" evidence="3">
    <location>
        <begin position="134"/>
        <end position="253"/>
    </location>
</feature>
<dbReference type="PANTHER" id="PTHR42840">
    <property type="entry name" value="NAD(P)-BINDING ROSSMANN-FOLD SUPERFAMILY PROTEIN-RELATED"/>
    <property type="match status" value="1"/>
</dbReference>
<name>A0A0F9QPP8_9ZZZZ</name>
<feature type="domain" description="Gfo/Idh/MocA-like oxidoreductase N-terminal" evidence="2">
    <location>
        <begin position="5"/>
        <end position="126"/>
    </location>
</feature>
<comment type="caution">
    <text evidence="4">The sequence shown here is derived from an EMBL/GenBank/DDBJ whole genome shotgun (WGS) entry which is preliminary data.</text>
</comment>
<sequence length="341" mass="38151">MAKQFTVGVIGAGRMGKIHITNIIRNIPDLKLKVVADINIDVHMKEWASEIGVPLLTQDVNDIFNDPEIEAIVIASSTDTHVEFIQKAAHLKKDVFCEKPIDTDLRLIRESLEIVKREKIKLMIGFNRRFDKNFKRVRELVISGQIGTPQIIKVTARDPTLPPIEYIKGSGGMFFDMTIHDWDMVCFQAGSEVEEVYAVGAVLVDPEIGKAGDIDTAAVILKLKSGAIGIIDNSRQAVYGYDQRVEVFGSKGCAIADNEPTNTVRLYTAEKINEDNIPYFFLERFMDSYAAELQAFSEYLTKDEEPSPNGQDGLRNTLVAIAAQRSFEENRPVKISEVNIQ</sequence>
<dbReference type="AlphaFoldDB" id="A0A0F9QPP8"/>
<reference evidence="4" key="1">
    <citation type="journal article" date="2015" name="Nature">
        <title>Complex archaea that bridge the gap between prokaryotes and eukaryotes.</title>
        <authorList>
            <person name="Spang A."/>
            <person name="Saw J.H."/>
            <person name="Jorgensen S.L."/>
            <person name="Zaremba-Niedzwiedzka K."/>
            <person name="Martijn J."/>
            <person name="Lind A.E."/>
            <person name="van Eijk R."/>
            <person name="Schleper C."/>
            <person name="Guy L."/>
            <person name="Ettema T.J."/>
        </authorList>
    </citation>
    <scope>NUCLEOTIDE SEQUENCE</scope>
</reference>
<accession>A0A0F9QPP8</accession>
<dbReference type="InterPro" id="IPR055170">
    <property type="entry name" value="GFO_IDH_MocA-like_dom"/>
</dbReference>
<evidence type="ECO:0000259" key="2">
    <source>
        <dbReference type="Pfam" id="PF01408"/>
    </source>
</evidence>
<dbReference type="Pfam" id="PF22725">
    <property type="entry name" value="GFO_IDH_MocA_C3"/>
    <property type="match status" value="1"/>
</dbReference>
<dbReference type="InterPro" id="IPR000683">
    <property type="entry name" value="Gfo/Idh/MocA-like_OxRdtase_N"/>
</dbReference>
<dbReference type="FunFam" id="3.30.360.10:FF:000023">
    <property type="entry name" value="Inositol 2-dehydrogenase"/>
    <property type="match status" value="1"/>
</dbReference>
<dbReference type="EMBL" id="LAZR01001790">
    <property type="protein sequence ID" value="KKN38987.1"/>
    <property type="molecule type" value="Genomic_DNA"/>
</dbReference>
<dbReference type="SUPFAM" id="SSF55347">
    <property type="entry name" value="Glyceraldehyde-3-phosphate dehydrogenase-like, C-terminal domain"/>
    <property type="match status" value="1"/>
</dbReference>